<protein>
    <submittedName>
        <fullName evidence="2">Uncharacterized protein</fullName>
    </submittedName>
</protein>
<feature type="region of interest" description="Disordered" evidence="1">
    <location>
        <begin position="19"/>
        <end position="52"/>
    </location>
</feature>
<dbReference type="EMBL" id="RBVX01000045">
    <property type="protein sequence ID" value="RSL29989.1"/>
    <property type="molecule type" value="Genomic_DNA"/>
</dbReference>
<evidence type="ECO:0000256" key="1">
    <source>
        <dbReference type="SAM" id="MobiDB-lite"/>
    </source>
</evidence>
<evidence type="ECO:0000313" key="2">
    <source>
        <dbReference type="EMBL" id="RSL29989.1"/>
    </source>
</evidence>
<keyword evidence="3" id="KW-1185">Reference proteome</keyword>
<dbReference type="AlphaFoldDB" id="A0A3R9PYT0"/>
<feature type="compositionally biased region" description="Polar residues" evidence="1">
    <location>
        <begin position="26"/>
        <end position="36"/>
    </location>
</feature>
<reference evidence="2 3" key="1">
    <citation type="submission" date="2018-10" db="EMBL/GenBank/DDBJ databases">
        <title>Draft genome sequence of Bacillus salarius IM0101, isolated from a hypersaline soil in Inner Mongolia, China.</title>
        <authorList>
            <person name="Yamprayoonswat W."/>
            <person name="Boonvisut S."/>
            <person name="Jumpathong W."/>
            <person name="Sittihan S."/>
            <person name="Ruangsuj P."/>
            <person name="Wanthongcharoen S."/>
            <person name="Thongpramul N."/>
            <person name="Pimmason S."/>
            <person name="Yu B."/>
            <person name="Yasawong M."/>
        </authorList>
    </citation>
    <scope>NUCLEOTIDE SEQUENCE [LARGE SCALE GENOMIC DNA]</scope>
    <source>
        <strain evidence="2 3">IM0101</strain>
    </source>
</reference>
<accession>A0A3R9PYT0</accession>
<proteinExistence type="predicted"/>
<organism evidence="2 3">
    <name type="scientific">Salibacterium salarium</name>
    <dbReference type="NCBI Taxonomy" id="284579"/>
    <lineage>
        <taxon>Bacteria</taxon>
        <taxon>Bacillati</taxon>
        <taxon>Bacillota</taxon>
        <taxon>Bacilli</taxon>
        <taxon>Bacillales</taxon>
        <taxon>Bacillaceae</taxon>
    </lineage>
</organism>
<gene>
    <name evidence="2" type="ORF">D7Z54_28210</name>
</gene>
<comment type="caution">
    <text evidence="2">The sequence shown here is derived from an EMBL/GenBank/DDBJ whole genome shotgun (WGS) entry which is preliminary data.</text>
</comment>
<dbReference type="PROSITE" id="PS51257">
    <property type="entry name" value="PROKAR_LIPOPROTEIN"/>
    <property type="match status" value="1"/>
</dbReference>
<name>A0A3R9PYT0_9BACI</name>
<evidence type="ECO:0000313" key="3">
    <source>
        <dbReference type="Proteomes" id="UP000275076"/>
    </source>
</evidence>
<dbReference type="RefSeq" id="WP_125561445.1">
    <property type="nucleotide sequence ID" value="NZ_RBVX01000045.1"/>
</dbReference>
<sequence length="118" mass="13010">MKVWVTILSLMIIAACGGEMEEQENNDTGSEQQGTESSRDAEVTSQIEEEEGVKEASIIVTEEQNMVIVDVQAEEGLNEEDATTLADSYAEDLKEKYAEYDIDIQIKQSGETIATVTK</sequence>
<dbReference type="Proteomes" id="UP000275076">
    <property type="component" value="Unassembled WGS sequence"/>
</dbReference>